<dbReference type="AlphaFoldDB" id="A0A5B7IQB2"/>
<name>A0A5B7IQB2_PORTR</name>
<protein>
    <submittedName>
        <fullName evidence="1">Uncharacterized protein</fullName>
    </submittedName>
</protein>
<sequence>MRSFLFIVPFSCDPDVTLNSAPYQDHYNKSSREQFVSSRQLCHDVLLIAARKHASRSRGWSNSAWRCGVVEGEEMVTTIRLLLLRRWSGGARTCYASLITRNYLDASPRKLETFIDVYEYSNKTQIRVKHRPRLTA</sequence>
<evidence type="ECO:0000313" key="1">
    <source>
        <dbReference type="EMBL" id="MPC82978.1"/>
    </source>
</evidence>
<accession>A0A5B7IQB2</accession>
<keyword evidence="2" id="KW-1185">Reference proteome</keyword>
<dbReference type="EMBL" id="VSRR010061194">
    <property type="protein sequence ID" value="MPC82978.1"/>
    <property type="molecule type" value="Genomic_DNA"/>
</dbReference>
<gene>
    <name evidence="1" type="ORF">E2C01_077667</name>
</gene>
<dbReference type="Proteomes" id="UP000324222">
    <property type="component" value="Unassembled WGS sequence"/>
</dbReference>
<organism evidence="1 2">
    <name type="scientific">Portunus trituberculatus</name>
    <name type="common">Swimming crab</name>
    <name type="synonym">Neptunus trituberculatus</name>
    <dbReference type="NCBI Taxonomy" id="210409"/>
    <lineage>
        <taxon>Eukaryota</taxon>
        <taxon>Metazoa</taxon>
        <taxon>Ecdysozoa</taxon>
        <taxon>Arthropoda</taxon>
        <taxon>Crustacea</taxon>
        <taxon>Multicrustacea</taxon>
        <taxon>Malacostraca</taxon>
        <taxon>Eumalacostraca</taxon>
        <taxon>Eucarida</taxon>
        <taxon>Decapoda</taxon>
        <taxon>Pleocyemata</taxon>
        <taxon>Brachyura</taxon>
        <taxon>Eubrachyura</taxon>
        <taxon>Portunoidea</taxon>
        <taxon>Portunidae</taxon>
        <taxon>Portuninae</taxon>
        <taxon>Portunus</taxon>
    </lineage>
</organism>
<comment type="caution">
    <text evidence="1">The sequence shown here is derived from an EMBL/GenBank/DDBJ whole genome shotgun (WGS) entry which is preliminary data.</text>
</comment>
<evidence type="ECO:0000313" key="2">
    <source>
        <dbReference type="Proteomes" id="UP000324222"/>
    </source>
</evidence>
<proteinExistence type="predicted"/>
<reference evidence="1 2" key="1">
    <citation type="submission" date="2019-05" db="EMBL/GenBank/DDBJ databases">
        <title>Another draft genome of Portunus trituberculatus and its Hox gene families provides insights of decapod evolution.</title>
        <authorList>
            <person name="Jeong J.-H."/>
            <person name="Song I."/>
            <person name="Kim S."/>
            <person name="Choi T."/>
            <person name="Kim D."/>
            <person name="Ryu S."/>
            <person name="Kim W."/>
        </authorList>
    </citation>
    <scope>NUCLEOTIDE SEQUENCE [LARGE SCALE GENOMIC DNA]</scope>
    <source>
        <tissue evidence="1">Muscle</tissue>
    </source>
</reference>